<sequence length="127" mass="14656">MFWLIKTVFLSLIVIAIIHYLYDFLKNNLTQPKIKDLVNHPTAEYNKIYDILEKDSRGEPPDVNGDGDTTKIQSIPYIKEEGNSLGVKNFEPDTMQDELSQFLLDKTNDLITTENEGQYNNFSFSMT</sequence>
<organism evidence="2">
    <name type="scientific">viral metagenome</name>
    <dbReference type="NCBI Taxonomy" id="1070528"/>
    <lineage>
        <taxon>unclassified sequences</taxon>
        <taxon>metagenomes</taxon>
        <taxon>organismal metagenomes</taxon>
    </lineage>
</organism>
<name>A0A6C0BXB5_9ZZZZ</name>
<protein>
    <submittedName>
        <fullName evidence="2">Uncharacterized protein</fullName>
    </submittedName>
</protein>
<reference evidence="2" key="1">
    <citation type="journal article" date="2020" name="Nature">
        <title>Giant virus diversity and host interactions through global metagenomics.</title>
        <authorList>
            <person name="Schulz F."/>
            <person name="Roux S."/>
            <person name="Paez-Espino D."/>
            <person name="Jungbluth S."/>
            <person name="Walsh D.A."/>
            <person name="Denef V.J."/>
            <person name="McMahon K.D."/>
            <person name="Konstantinidis K.T."/>
            <person name="Eloe-Fadrosh E.A."/>
            <person name="Kyrpides N.C."/>
            <person name="Woyke T."/>
        </authorList>
    </citation>
    <scope>NUCLEOTIDE SEQUENCE</scope>
    <source>
        <strain evidence="2">GVMAG-M-3300020166-18</strain>
    </source>
</reference>
<evidence type="ECO:0000256" key="1">
    <source>
        <dbReference type="SAM" id="Phobius"/>
    </source>
</evidence>
<accession>A0A6C0BXB5</accession>
<dbReference type="EMBL" id="MN739271">
    <property type="protein sequence ID" value="QHS96451.1"/>
    <property type="molecule type" value="Genomic_DNA"/>
</dbReference>
<feature type="transmembrane region" description="Helical" evidence="1">
    <location>
        <begin position="6"/>
        <end position="25"/>
    </location>
</feature>
<dbReference type="AlphaFoldDB" id="A0A6C0BXB5"/>
<keyword evidence="1" id="KW-0812">Transmembrane</keyword>
<proteinExistence type="predicted"/>
<evidence type="ECO:0000313" key="2">
    <source>
        <dbReference type="EMBL" id="QHS96451.1"/>
    </source>
</evidence>
<keyword evidence="1" id="KW-0472">Membrane</keyword>
<keyword evidence="1" id="KW-1133">Transmembrane helix</keyword>